<comment type="similarity">
    <text evidence="3">Belongs to the OST3/OST6 family.</text>
</comment>
<feature type="transmembrane region" description="Helical" evidence="9">
    <location>
        <begin position="308"/>
        <end position="328"/>
    </location>
</feature>
<sequence>MSDSIRRMLCPLALAILCAVFQGGWAGAPGADKVTELALMTKKAPNHILHFSGDQYKKYVIEVPRPYMMLAMLSGDASYCKECPGVEAVMTRIARSYWVTGANKPSEGRLPVFFSIVDVGQERPVVDLHELRTIPHLVASDSKTFKKPNRKGAHPLKAKDNFVFGNKAPSPMAILDFVNGKTGRQVTMHYTFQERIRHFGFLLSILGGLCAVALVLVLLVRRFPILMPIGALLIEFVATTGIFHNISHGMVWQGWDHQTKQAVTFQRSTRSQYLGEGVMMAGTTVLSGVCLLISVSAPHFSFLRKRKLVDISSLIAFFFFVWLSRKVIEIYSWKTGWYSPTFLPAPSATMGPLKADRGNSF</sequence>
<feature type="transmembrane region" description="Helical" evidence="9">
    <location>
        <begin position="277"/>
        <end position="296"/>
    </location>
</feature>
<evidence type="ECO:0000256" key="10">
    <source>
        <dbReference type="SAM" id="SignalP"/>
    </source>
</evidence>
<keyword evidence="4 9" id="KW-0812">Transmembrane</keyword>
<keyword evidence="8 9" id="KW-0472">Membrane</keyword>
<keyword evidence="7 9" id="KW-1133">Transmembrane helix</keyword>
<name>A0A0G4HGQ6_9ALVE</name>
<dbReference type="EMBL" id="CDMZ01002629">
    <property type="protein sequence ID" value="CEM43173.1"/>
    <property type="molecule type" value="Genomic_DNA"/>
</dbReference>
<gene>
    <name evidence="11" type="ORF">Cvel_6758</name>
</gene>
<keyword evidence="6" id="KW-0256">Endoplasmic reticulum</keyword>
<dbReference type="GO" id="GO:0008250">
    <property type="term" value="C:oligosaccharyltransferase complex"/>
    <property type="evidence" value="ECO:0007669"/>
    <property type="project" value="TreeGrafter"/>
</dbReference>
<feature type="transmembrane region" description="Helical" evidence="9">
    <location>
        <begin position="199"/>
        <end position="219"/>
    </location>
</feature>
<evidence type="ECO:0000313" key="11">
    <source>
        <dbReference type="EMBL" id="CEM43173.1"/>
    </source>
</evidence>
<evidence type="ECO:0000256" key="1">
    <source>
        <dbReference type="ARBA" id="ARBA00002791"/>
    </source>
</evidence>
<dbReference type="InterPro" id="IPR021149">
    <property type="entry name" value="OligosaccharylTrfase_OST3/OST6"/>
</dbReference>
<feature type="signal peptide" evidence="10">
    <location>
        <begin position="1"/>
        <end position="26"/>
    </location>
</feature>
<dbReference type="Pfam" id="PF04756">
    <property type="entry name" value="OST3_OST6"/>
    <property type="match status" value="1"/>
</dbReference>
<dbReference type="VEuPathDB" id="CryptoDB:Cvel_6758"/>
<evidence type="ECO:0000256" key="8">
    <source>
        <dbReference type="ARBA" id="ARBA00023136"/>
    </source>
</evidence>
<evidence type="ECO:0000256" key="2">
    <source>
        <dbReference type="ARBA" id="ARBA00004477"/>
    </source>
</evidence>
<evidence type="ECO:0000256" key="7">
    <source>
        <dbReference type="ARBA" id="ARBA00022989"/>
    </source>
</evidence>
<reference evidence="11" key="1">
    <citation type="submission" date="2014-11" db="EMBL/GenBank/DDBJ databases">
        <authorList>
            <person name="Otto D Thomas"/>
            <person name="Naeem Raeece"/>
        </authorList>
    </citation>
    <scope>NUCLEOTIDE SEQUENCE</scope>
</reference>
<evidence type="ECO:0000256" key="5">
    <source>
        <dbReference type="ARBA" id="ARBA00022729"/>
    </source>
</evidence>
<dbReference type="GO" id="GO:0018279">
    <property type="term" value="P:protein N-linked glycosylation via asparagine"/>
    <property type="evidence" value="ECO:0007669"/>
    <property type="project" value="TreeGrafter"/>
</dbReference>
<accession>A0A0G4HGQ6</accession>
<protein>
    <submittedName>
        <fullName evidence="11">Uncharacterized protein</fullName>
    </submittedName>
</protein>
<feature type="transmembrane region" description="Helical" evidence="9">
    <location>
        <begin position="226"/>
        <end position="246"/>
    </location>
</feature>
<organism evidence="11">
    <name type="scientific">Chromera velia CCMP2878</name>
    <dbReference type="NCBI Taxonomy" id="1169474"/>
    <lineage>
        <taxon>Eukaryota</taxon>
        <taxon>Sar</taxon>
        <taxon>Alveolata</taxon>
        <taxon>Colpodellida</taxon>
        <taxon>Chromeraceae</taxon>
        <taxon>Chromera</taxon>
    </lineage>
</organism>
<dbReference type="Gene3D" id="3.40.30.10">
    <property type="entry name" value="Glutaredoxin"/>
    <property type="match status" value="1"/>
</dbReference>
<dbReference type="AlphaFoldDB" id="A0A0G4HGQ6"/>
<dbReference type="PANTHER" id="PTHR12692:SF0">
    <property type="entry name" value="GH11935P"/>
    <property type="match status" value="1"/>
</dbReference>
<proteinExistence type="inferred from homology"/>
<comment type="function">
    <text evidence="1">Subunit of the oligosaccharyl transferase (OST) complex that catalyzes the initial transfer of a defined glycan (Glc(3)Man(9)GlcNAc(2) in eukaryotes) from the lipid carrier dolichol-pyrophosphate to an asparagine residue within an Asn-X-Ser/Thr consensus motif in nascent polypeptide chains, the first step in protein N-glycosylation. N-glycosylation occurs cotranslationally and the complex associates with the Sec61 complex at the channel-forming translocon complex that mediates protein translocation across the endoplasmic reticulum (ER). All subunits are required for a maximal enzyme activity.</text>
</comment>
<feature type="chain" id="PRO_5005191372" evidence="10">
    <location>
        <begin position="27"/>
        <end position="361"/>
    </location>
</feature>
<dbReference type="PANTHER" id="PTHR12692">
    <property type="entry name" value="DOLICHYL-DIPHOSPHOOLIGOSACCHARIDE--PROTEIN GLYCOSYLTRANSFERASE-RELATED"/>
    <property type="match status" value="1"/>
</dbReference>
<evidence type="ECO:0000256" key="4">
    <source>
        <dbReference type="ARBA" id="ARBA00022692"/>
    </source>
</evidence>
<comment type="subcellular location">
    <subcellularLocation>
        <location evidence="2">Endoplasmic reticulum membrane</location>
        <topology evidence="2">Multi-pass membrane protein</topology>
    </subcellularLocation>
</comment>
<evidence type="ECO:0000256" key="3">
    <source>
        <dbReference type="ARBA" id="ARBA00009561"/>
    </source>
</evidence>
<evidence type="ECO:0000256" key="6">
    <source>
        <dbReference type="ARBA" id="ARBA00022824"/>
    </source>
</evidence>
<keyword evidence="5 10" id="KW-0732">Signal</keyword>
<evidence type="ECO:0000256" key="9">
    <source>
        <dbReference type="SAM" id="Phobius"/>
    </source>
</evidence>